<dbReference type="InterPro" id="IPR012675">
    <property type="entry name" value="Beta-grasp_dom_sf"/>
</dbReference>
<evidence type="ECO:0000313" key="5">
    <source>
        <dbReference type="Proteomes" id="UP000075424"/>
    </source>
</evidence>
<dbReference type="NCBIfam" id="TIGR01683">
    <property type="entry name" value="thiS"/>
    <property type="match status" value="1"/>
</dbReference>
<dbReference type="PANTHER" id="PTHR34472">
    <property type="entry name" value="SULFUR CARRIER PROTEIN THIS"/>
    <property type="match status" value="1"/>
</dbReference>
<sequence>MNLVINGENVAVPDEVKTVSDLLAHFRLDQKLAIVEVNVRIIQKHEYAVTALADGDRVEIVHFVGGG</sequence>
<dbReference type="InterPro" id="IPR016155">
    <property type="entry name" value="Mopterin_synth/thiamin_S_b"/>
</dbReference>
<organism evidence="2 5">
    <name type="scientific">Geobacillus stearothermophilus</name>
    <name type="common">Bacillus stearothermophilus</name>
    <dbReference type="NCBI Taxonomy" id="1422"/>
    <lineage>
        <taxon>Bacteria</taxon>
        <taxon>Bacillati</taxon>
        <taxon>Bacillota</taxon>
        <taxon>Bacilli</taxon>
        <taxon>Bacillales</taxon>
        <taxon>Anoxybacillaceae</taxon>
        <taxon>Geobacillus</taxon>
    </lineage>
</organism>
<evidence type="ECO:0000313" key="3">
    <source>
        <dbReference type="EMBL" id="KYD35197.1"/>
    </source>
</evidence>
<dbReference type="Pfam" id="PF02597">
    <property type="entry name" value="ThiS"/>
    <property type="match status" value="1"/>
</dbReference>
<proteinExistence type="predicted"/>
<dbReference type="PANTHER" id="PTHR34472:SF1">
    <property type="entry name" value="SULFUR CARRIER PROTEIN THIS"/>
    <property type="match status" value="1"/>
</dbReference>
<dbReference type="Proteomes" id="UP000075424">
    <property type="component" value="Unassembled WGS sequence"/>
</dbReference>
<accession>A0A087LCA6</accession>
<keyword evidence="8" id="KW-1185">Reference proteome</keyword>
<reference evidence="4 7" key="3">
    <citation type="submission" date="2018-10" db="EMBL/GenBank/DDBJ databases">
        <title>Geobacillus stearothermophilus in processing lines of powdered infant formula.</title>
        <authorList>
            <person name="Rhee M.S."/>
            <person name="Choi I.-G."/>
            <person name="Cho T.J."/>
            <person name="Park B."/>
        </authorList>
    </citation>
    <scope>NUCLEOTIDE SEQUENCE [LARGE SCALE GENOMIC DNA]</scope>
    <source>
        <strain evidence="4 7">FHS-PPGT130</strain>
    </source>
</reference>
<evidence type="ECO:0000313" key="6">
    <source>
        <dbReference type="Proteomes" id="UP000075517"/>
    </source>
</evidence>
<dbReference type="EMBL" id="LQYV01000056">
    <property type="protein sequence ID" value="KYD27265.1"/>
    <property type="molecule type" value="Genomic_DNA"/>
</dbReference>
<dbReference type="GeneID" id="89613011"/>
<evidence type="ECO:0000313" key="1">
    <source>
        <dbReference type="EMBL" id="KAF6511123.1"/>
    </source>
</evidence>
<dbReference type="EMBL" id="LUCS01000027">
    <property type="protein sequence ID" value="KAF6511123.1"/>
    <property type="molecule type" value="Genomic_DNA"/>
</dbReference>
<reference evidence="5 6" key="1">
    <citation type="submission" date="2016-01" db="EMBL/GenBank/DDBJ databases">
        <title>Draft Genome Sequences of Seven Thermophilic Sporeformers Isolated from Foods.</title>
        <authorList>
            <person name="Berendsen E.M."/>
            <person name="Wells-Bennik M.H."/>
            <person name="Krawcyk A.O."/>
            <person name="De Jong A."/>
            <person name="Holsappel S."/>
            <person name="Eijlander R.T."/>
            <person name="Kuipers O.P."/>
        </authorList>
    </citation>
    <scope>NUCLEOTIDE SEQUENCE [LARGE SCALE GENOMIC DNA]</scope>
    <source>
        <strain evidence="2 5">B4109</strain>
        <strain evidence="3 6">B4114</strain>
    </source>
</reference>
<dbReference type="EMBL" id="RCTJ01000005">
    <property type="protein sequence ID" value="RLQ14856.1"/>
    <property type="molecule type" value="Genomic_DNA"/>
</dbReference>
<dbReference type="EMBL" id="LQYY01000011">
    <property type="protein sequence ID" value="KYD35197.1"/>
    <property type="molecule type" value="Genomic_DNA"/>
</dbReference>
<gene>
    <name evidence="4" type="primary">thiS</name>
    <name evidence="2" type="ORF">B4109_0635</name>
    <name evidence="3" type="ORF">B4114_0495</name>
    <name evidence="4" type="ORF">D9548_03035</name>
    <name evidence="1" type="ORF">GS8_1795</name>
</gene>
<dbReference type="Gene3D" id="3.10.20.30">
    <property type="match status" value="1"/>
</dbReference>
<dbReference type="Proteomes" id="UP000075517">
    <property type="component" value="Unassembled WGS sequence"/>
</dbReference>
<dbReference type="AlphaFoldDB" id="A0A087LCA6"/>
<dbReference type="SUPFAM" id="SSF54285">
    <property type="entry name" value="MoaD/ThiS"/>
    <property type="match status" value="1"/>
</dbReference>
<dbReference type="RefSeq" id="WP_033011052.1">
    <property type="nucleotide sequence ID" value="NZ_CBCSGJ010000006.1"/>
</dbReference>
<evidence type="ECO:0000313" key="8">
    <source>
        <dbReference type="Proteomes" id="UP000773850"/>
    </source>
</evidence>
<evidence type="ECO:0000313" key="4">
    <source>
        <dbReference type="EMBL" id="RLQ14856.1"/>
    </source>
</evidence>
<dbReference type="PATRIC" id="fig|1422.12.peg.2739"/>
<evidence type="ECO:0000313" key="7">
    <source>
        <dbReference type="Proteomes" id="UP000266922"/>
    </source>
</evidence>
<name>A0A087LCA6_GEOSE</name>
<evidence type="ECO:0000313" key="2">
    <source>
        <dbReference type="EMBL" id="KYD27265.1"/>
    </source>
</evidence>
<dbReference type="Proteomes" id="UP000773850">
    <property type="component" value="Unassembled WGS sequence"/>
</dbReference>
<dbReference type="CDD" id="cd00565">
    <property type="entry name" value="Ubl_ThiS"/>
    <property type="match status" value="1"/>
</dbReference>
<protein>
    <submittedName>
        <fullName evidence="1">Sulfur carrier protein ThiS</fullName>
    </submittedName>
    <submittedName>
        <fullName evidence="4">Thiamine biosynthesis protein ThiS</fullName>
    </submittedName>
</protein>
<dbReference type="OrthoDB" id="9798559at2"/>
<reference evidence="1 8" key="2">
    <citation type="submission" date="2016-03" db="EMBL/GenBank/DDBJ databases">
        <title>Spore heat resistance.</title>
        <authorList>
            <person name="Boekhorst J."/>
            <person name="Berendsen E.M."/>
            <person name="Wells-Bennik M.H."/>
            <person name="Kuipers O.P."/>
        </authorList>
    </citation>
    <scope>NUCLEOTIDE SEQUENCE [LARGE SCALE GENOMIC DNA]</scope>
    <source>
        <strain evidence="1 8">GS8</strain>
    </source>
</reference>
<dbReference type="InterPro" id="IPR010035">
    <property type="entry name" value="Thi_S"/>
</dbReference>
<dbReference type="Proteomes" id="UP000266922">
    <property type="component" value="Unassembled WGS sequence"/>
</dbReference>
<dbReference type="InterPro" id="IPR003749">
    <property type="entry name" value="ThiS/MoaD-like"/>
</dbReference>
<comment type="caution">
    <text evidence="2">The sequence shown here is derived from an EMBL/GenBank/DDBJ whole genome shotgun (WGS) entry which is preliminary data.</text>
</comment>